<dbReference type="InterPro" id="IPR036875">
    <property type="entry name" value="Znf_CCHC_sf"/>
</dbReference>
<dbReference type="PROSITE" id="PS50158">
    <property type="entry name" value="ZF_CCHC"/>
    <property type="match status" value="1"/>
</dbReference>
<feature type="region of interest" description="Disordered" evidence="2">
    <location>
        <begin position="101"/>
        <end position="132"/>
    </location>
</feature>
<dbReference type="GO" id="GO:0003676">
    <property type="term" value="F:nucleic acid binding"/>
    <property type="evidence" value="ECO:0007669"/>
    <property type="project" value="InterPro"/>
</dbReference>
<dbReference type="InterPro" id="IPR054722">
    <property type="entry name" value="PolX-like_BBD"/>
</dbReference>
<dbReference type="SMART" id="SM00343">
    <property type="entry name" value="ZnF_C2HC"/>
    <property type="match status" value="1"/>
</dbReference>
<gene>
    <name evidence="4" type="ORF">Acr_06g0011780</name>
</gene>
<dbReference type="AlphaFoldDB" id="A0A7J0ERY4"/>
<feature type="domain" description="CCHC-type" evidence="3">
    <location>
        <begin position="137"/>
        <end position="151"/>
    </location>
</feature>
<dbReference type="GO" id="GO:0008270">
    <property type="term" value="F:zinc ion binding"/>
    <property type="evidence" value="ECO:0007669"/>
    <property type="project" value="UniProtKB-KW"/>
</dbReference>
<dbReference type="PANTHER" id="PTHR47592">
    <property type="entry name" value="PBF68 PROTEIN"/>
    <property type="match status" value="1"/>
</dbReference>
<keyword evidence="1" id="KW-0862">Zinc</keyword>
<dbReference type="SUPFAM" id="SSF57756">
    <property type="entry name" value="Retrovirus zinc finger-like domains"/>
    <property type="match status" value="1"/>
</dbReference>
<accession>A0A7J0ERY4</accession>
<feature type="compositionally biased region" description="Basic and acidic residues" evidence="2">
    <location>
        <begin position="101"/>
        <end position="120"/>
    </location>
</feature>
<keyword evidence="1" id="KW-0479">Metal-binding</keyword>
<dbReference type="OrthoDB" id="8063676at2759"/>
<keyword evidence="5" id="KW-1185">Reference proteome</keyword>
<sequence>MKATINFQFSLERFNGNNNFTLWQRRVNDILVQQGLAKALKGKDAKQETMEDDDWEELVMKFVSTIRLFVLAKDGGRLEPHGAHDVFNGCLDQLRKVDDGESAAREVQSRNRGKKSDDRLGGSNGSNSSSRGNGVQCYYCKEFGHVKRDCPLRKDKGKKCDDASSCNSLVVANDGDCLTVSEGINTSSHDEWTLDSGCTMHVCSKNEFFDTFQERDDGSLLLDDVTPSKIQGVGNVKIKMFDGVVCTLGGVVYIPKLQRNLISLSRMDSNGRKYFVGGGAMKITRSGKVLMKGEKCEGL</sequence>
<comment type="caution">
    <text evidence="4">The sequence shown here is derived from an EMBL/GenBank/DDBJ whole genome shotgun (WGS) entry which is preliminary data.</text>
</comment>
<proteinExistence type="predicted"/>
<evidence type="ECO:0000256" key="2">
    <source>
        <dbReference type="SAM" id="MobiDB-lite"/>
    </source>
</evidence>
<reference evidence="4 5" key="1">
    <citation type="submission" date="2019-07" db="EMBL/GenBank/DDBJ databases">
        <title>De Novo Assembly of kiwifruit Actinidia rufa.</title>
        <authorList>
            <person name="Sugita-Konishi S."/>
            <person name="Sato K."/>
            <person name="Mori E."/>
            <person name="Abe Y."/>
            <person name="Kisaki G."/>
            <person name="Hamano K."/>
            <person name="Suezawa K."/>
            <person name="Otani M."/>
            <person name="Fukuda T."/>
            <person name="Manabe T."/>
            <person name="Gomi K."/>
            <person name="Tabuchi M."/>
            <person name="Akimitsu K."/>
            <person name="Kataoka I."/>
        </authorList>
    </citation>
    <scope>NUCLEOTIDE SEQUENCE [LARGE SCALE GENOMIC DNA]</scope>
    <source>
        <strain evidence="5">cv. Fuchu</strain>
    </source>
</reference>
<dbReference type="InterPro" id="IPR001878">
    <property type="entry name" value="Znf_CCHC"/>
</dbReference>
<evidence type="ECO:0000313" key="4">
    <source>
        <dbReference type="EMBL" id="GFY89238.1"/>
    </source>
</evidence>
<dbReference type="Proteomes" id="UP000585474">
    <property type="component" value="Unassembled WGS sequence"/>
</dbReference>
<dbReference type="Pfam" id="PF00098">
    <property type="entry name" value="zf-CCHC"/>
    <property type="match status" value="1"/>
</dbReference>
<evidence type="ECO:0000313" key="5">
    <source>
        <dbReference type="Proteomes" id="UP000585474"/>
    </source>
</evidence>
<evidence type="ECO:0000259" key="3">
    <source>
        <dbReference type="PROSITE" id="PS50158"/>
    </source>
</evidence>
<dbReference type="EMBL" id="BJWL01000006">
    <property type="protein sequence ID" value="GFY89238.1"/>
    <property type="molecule type" value="Genomic_DNA"/>
</dbReference>
<dbReference type="Gene3D" id="4.10.60.10">
    <property type="entry name" value="Zinc finger, CCHC-type"/>
    <property type="match status" value="1"/>
</dbReference>
<name>A0A7J0ERY4_9ERIC</name>
<organism evidence="4 5">
    <name type="scientific">Actinidia rufa</name>
    <dbReference type="NCBI Taxonomy" id="165716"/>
    <lineage>
        <taxon>Eukaryota</taxon>
        <taxon>Viridiplantae</taxon>
        <taxon>Streptophyta</taxon>
        <taxon>Embryophyta</taxon>
        <taxon>Tracheophyta</taxon>
        <taxon>Spermatophyta</taxon>
        <taxon>Magnoliopsida</taxon>
        <taxon>eudicotyledons</taxon>
        <taxon>Gunneridae</taxon>
        <taxon>Pentapetalae</taxon>
        <taxon>asterids</taxon>
        <taxon>Ericales</taxon>
        <taxon>Actinidiaceae</taxon>
        <taxon>Actinidia</taxon>
    </lineage>
</organism>
<protein>
    <recommendedName>
        <fullName evidence="3">CCHC-type domain-containing protein</fullName>
    </recommendedName>
</protein>
<evidence type="ECO:0000256" key="1">
    <source>
        <dbReference type="PROSITE-ProRule" id="PRU00047"/>
    </source>
</evidence>
<keyword evidence="1" id="KW-0863">Zinc-finger</keyword>
<dbReference type="Pfam" id="PF22936">
    <property type="entry name" value="Pol_BBD"/>
    <property type="match status" value="1"/>
</dbReference>